<dbReference type="AlphaFoldDB" id="A0AAX2J1X0"/>
<dbReference type="GO" id="GO:0090499">
    <property type="term" value="F:pimelyl-[acyl-carrier protein] methyl ester esterase activity"/>
    <property type="evidence" value="ECO:0007669"/>
    <property type="project" value="UniProtKB-EC"/>
</dbReference>
<protein>
    <submittedName>
        <fullName evidence="6">Pimelyl-[acyl-carrier protein] methyl ester esterase</fullName>
        <ecNumber evidence="6">3.1.1.85</ecNumber>
    </submittedName>
</protein>
<sequence length="268" mass="29993">MQAACVYSWHNKQRLDRRKIDMTSLCLLHGWATNSQIFNPLRPHLPADWTIHAPDLAGHGRSTTPLSLDIATLAHNIASSLQPNTHLFGWSLGGVVVQYIAAHYPHKIASLTLCATFAKFAASEDYPIGIQHNLLHRMLHLFEDDYPKHLQQFLELQLLHTPERNELIAELLPDMLRDGTPQGMASALQAIEAADMRPLLSQITCPTLLIFGDKDALTPPRMGEFLAQHLPHAQLVCIKQAAHAPFISHAAEVAQWLQRHIVAVERLI</sequence>
<keyword evidence="1" id="KW-0719">Serine esterase</keyword>
<evidence type="ECO:0000313" key="7">
    <source>
        <dbReference type="Proteomes" id="UP000248598"/>
    </source>
</evidence>
<proteinExistence type="predicted"/>
<evidence type="ECO:0000256" key="4">
    <source>
        <dbReference type="ARBA" id="ARBA00022801"/>
    </source>
</evidence>
<dbReference type="GO" id="GO:0016020">
    <property type="term" value="C:membrane"/>
    <property type="evidence" value="ECO:0007669"/>
    <property type="project" value="TreeGrafter"/>
</dbReference>
<dbReference type="InterPro" id="IPR029058">
    <property type="entry name" value="AB_hydrolase_fold"/>
</dbReference>
<dbReference type="Proteomes" id="UP000248598">
    <property type="component" value="Chromosome 1"/>
</dbReference>
<name>A0AAX2J1X0_KINKI</name>
<accession>A0AAX2J1X0</accession>
<keyword evidence="3" id="KW-0093">Biotin biosynthesis</keyword>
<dbReference type="PANTHER" id="PTHR43798">
    <property type="entry name" value="MONOACYLGLYCEROL LIPASE"/>
    <property type="match status" value="1"/>
</dbReference>
<gene>
    <name evidence="6" type="primary">bioH</name>
    <name evidence="6" type="ORF">NCTC10529_00363</name>
</gene>
<evidence type="ECO:0000259" key="5">
    <source>
        <dbReference type="Pfam" id="PF00561"/>
    </source>
</evidence>
<evidence type="ECO:0000256" key="3">
    <source>
        <dbReference type="ARBA" id="ARBA00022756"/>
    </source>
</evidence>
<dbReference type="EC" id="3.1.1.85" evidence="6"/>
<dbReference type="Pfam" id="PF00561">
    <property type="entry name" value="Abhydrolase_1"/>
    <property type="match status" value="1"/>
</dbReference>
<dbReference type="NCBIfam" id="TIGR01738">
    <property type="entry name" value="bioH"/>
    <property type="match status" value="1"/>
</dbReference>
<organism evidence="6 7">
    <name type="scientific">Kingella kingae</name>
    <dbReference type="NCBI Taxonomy" id="504"/>
    <lineage>
        <taxon>Bacteria</taxon>
        <taxon>Pseudomonadati</taxon>
        <taxon>Pseudomonadota</taxon>
        <taxon>Betaproteobacteria</taxon>
        <taxon>Neisseriales</taxon>
        <taxon>Neisseriaceae</taxon>
        <taxon>Kingella</taxon>
    </lineage>
</organism>
<dbReference type="InterPro" id="IPR000073">
    <property type="entry name" value="AB_hydrolase_1"/>
</dbReference>
<dbReference type="Gene3D" id="3.40.50.1820">
    <property type="entry name" value="alpha/beta hydrolase"/>
    <property type="match status" value="1"/>
</dbReference>
<evidence type="ECO:0000256" key="1">
    <source>
        <dbReference type="ARBA" id="ARBA00022487"/>
    </source>
</evidence>
<evidence type="ECO:0000256" key="2">
    <source>
        <dbReference type="ARBA" id="ARBA00022490"/>
    </source>
</evidence>
<reference evidence="6 7" key="1">
    <citation type="submission" date="2018-06" db="EMBL/GenBank/DDBJ databases">
        <authorList>
            <consortium name="Pathogen Informatics"/>
            <person name="Doyle S."/>
        </authorList>
    </citation>
    <scope>NUCLEOTIDE SEQUENCE [LARGE SCALE GENOMIC DNA]</scope>
    <source>
        <strain evidence="6 7">NCTC10529</strain>
    </source>
</reference>
<keyword evidence="2" id="KW-0963">Cytoplasm</keyword>
<dbReference type="InterPro" id="IPR010076">
    <property type="entry name" value="BioH"/>
</dbReference>
<dbReference type="GO" id="GO:0009102">
    <property type="term" value="P:biotin biosynthetic process"/>
    <property type="evidence" value="ECO:0007669"/>
    <property type="project" value="UniProtKB-KW"/>
</dbReference>
<dbReference type="PANTHER" id="PTHR43798:SF31">
    <property type="entry name" value="AB HYDROLASE SUPERFAMILY PROTEIN YCLE"/>
    <property type="match status" value="1"/>
</dbReference>
<keyword evidence="4 6" id="KW-0378">Hydrolase</keyword>
<dbReference type="InterPro" id="IPR050266">
    <property type="entry name" value="AB_hydrolase_sf"/>
</dbReference>
<evidence type="ECO:0000313" key="6">
    <source>
        <dbReference type="EMBL" id="SQH24206.1"/>
    </source>
</evidence>
<dbReference type="EMBL" id="LS483426">
    <property type="protein sequence ID" value="SQH24206.1"/>
    <property type="molecule type" value="Genomic_DNA"/>
</dbReference>
<feature type="domain" description="AB hydrolase-1" evidence="5">
    <location>
        <begin position="25"/>
        <end position="249"/>
    </location>
</feature>
<dbReference type="SUPFAM" id="SSF53474">
    <property type="entry name" value="alpha/beta-Hydrolases"/>
    <property type="match status" value="1"/>
</dbReference>